<dbReference type="OrthoDB" id="431626at2759"/>
<dbReference type="Gene3D" id="1.25.10.10">
    <property type="entry name" value="Leucine-rich Repeat Variant"/>
    <property type="match status" value="1"/>
</dbReference>
<evidence type="ECO:0000256" key="2">
    <source>
        <dbReference type="ARBA" id="ARBA00022448"/>
    </source>
</evidence>
<evidence type="ECO:0000256" key="4">
    <source>
        <dbReference type="SAM" id="MobiDB-lite"/>
    </source>
</evidence>
<dbReference type="PANTHER" id="PTHR10997:SF9">
    <property type="entry name" value="IMPORTIN-9"/>
    <property type="match status" value="1"/>
</dbReference>
<dbReference type="GO" id="GO:0006606">
    <property type="term" value="P:protein import into nucleus"/>
    <property type="evidence" value="ECO:0007669"/>
    <property type="project" value="TreeGrafter"/>
</dbReference>
<dbReference type="SMART" id="SM00913">
    <property type="entry name" value="IBN_N"/>
    <property type="match status" value="1"/>
</dbReference>
<dbReference type="GO" id="GO:0005635">
    <property type="term" value="C:nuclear envelope"/>
    <property type="evidence" value="ECO:0007669"/>
    <property type="project" value="TreeGrafter"/>
</dbReference>
<evidence type="ECO:0000313" key="6">
    <source>
        <dbReference type="EMBL" id="GAV28457.1"/>
    </source>
</evidence>
<comment type="caution">
    <text evidence="6">The sequence shown here is derived from an EMBL/GenBank/DDBJ whole genome shotgun (WGS) entry which is preliminary data.</text>
</comment>
<sequence length="1070" mass="121113">MTAVLSDTSDAENMHYLLQNLMSSDNNVRIRSELTFKHLMESNPDAFLFSLIQIALNDSLELPVRQASLLHLKRIVPLYWSPAFDNFKGPNTINQEVKQTLRESLLKLIGDSDSKIRSSSGYAIVQIAAVDYPDEWPTLLDHLYSSTTNPQYSIYEIIGSLYVMQEIFDDVVTDEQFFEQGIAVQVLKTCEMLLEGVNYNLEIKVETLRLLQVVCNSLVDVDLDIPSRESFCQTVVVQIYQLLLNISRSVSGDGQYVNQLIAWDFKHQIYTILNFLVNAYAELLDRFFTDSLDLALLDISLESKIYTQLLSVEPTQATFKSIFADLDQFNASQRERREPFQVLTMTVAKKVEFTQTLIELHSLDSIEKTSKLCDLLIPLSTLPLSKIDDYNSDFNQFVTDESGLDGQITVRDSIRELLSDMNAKDNSIFINILVQKFTIIQGSSMNQFGVEAIIFLIACCFDNDDTIVSQPPFDLNQFLNNAVELATNEPLINENFQFLVARLILMIPKFIFKYVSICKALGVPSFERIASIIPSLGGAEDFLIIKSALLVSLQYYNYFIRAKEFSTDIQHKLLELVNQLKEDSEEDTNMMLLEVMTIIICIDNKSLSQNADSIHLILTIGFKNDSSFALNTSLFECIEDLTNDIPKENYWNLVSSVFPLLLGKISEFDGEYNSQIDLSLQVVTVFIKGQTSQEFSAEVFQSTFAVVTKFIFACDDDALLQSGSECLIELVKNSVSLCSAYVDNESHETGIELLLKSVSKLLSPSMSDRAIVKLGDLVTVLLNQFSDSIHEYLEDILKALTIRLVKAKEVPTIENMILIFNKLTVSQPQATINFLNSFTVDGQPALSKILPIWFQAYEIMRGYNSILSNARAFMEIFKLNYPAVQHLVVDGDALQPQVPEGVIITRSMAKKMPVKYEQIPADAKIIKLLLDELKNEVTSGKNMEKSLKQGYTHGHYHESNHDYDHDYDNDYDHDHDHEHDHNGFVGAEDEDGWEDMEEPGKATFAQLKSYVDDDGTTKRGSDATDNDMRKLLIQFFRECTSKNIANFANIYNGCLSDAEKAFLSENIAFS</sequence>
<protein>
    <recommendedName>
        <fullName evidence="5">Importin N-terminal domain-containing protein</fullName>
    </recommendedName>
</protein>
<feature type="domain" description="Importin N-terminal" evidence="5">
    <location>
        <begin position="32"/>
        <end position="111"/>
    </location>
</feature>
<evidence type="ECO:0000259" key="5">
    <source>
        <dbReference type="PROSITE" id="PS50166"/>
    </source>
</evidence>
<gene>
    <name evidence="6" type="ORF">PMKS-001928</name>
</gene>
<dbReference type="PANTHER" id="PTHR10997">
    <property type="entry name" value="IMPORTIN-7, 8, 11"/>
    <property type="match status" value="1"/>
</dbReference>
<comment type="subcellular location">
    <subcellularLocation>
        <location evidence="1">Nucleus</location>
    </subcellularLocation>
</comment>
<accession>A0A1Q2YFX0</accession>
<feature type="compositionally biased region" description="Basic and acidic residues" evidence="4">
    <location>
        <begin position="969"/>
        <end position="982"/>
    </location>
</feature>
<dbReference type="EMBL" id="BDGI01000069">
    <property type="protein sequence ID" value="GAV28457.1"/>
    <property type="molecule type" value="Genomic_DNA"/>
</dbReference>
<keyword evidence="2" id="KW-0813">Transport</keyword>
<dbReference type="Proteomes" id="UP000186136">
    <property type="component" value="Unassembled WGS sequence"/>
</dbReference>
<dbReference type="Pfam" id="PF03810">
    <property type="entry name" value="IBN_N"/>
    <property type="match status" value="1"/>
</dbReference>
<dbReference type="InterPro" id="IPR016024">
    <property type="entry name" value="ARM-type_fold"/>
</dbReference>
<keyword evidence="7" id="KW-1185">Reference proteome</keyword>
<name>A0A1Q2YFX0_9ASCO</name>
<evidence type="ECO:0000313" key="7">
    <source>
        <dbReference type="Proteomes" id="UP000186136"/>
    </source>
</evidence>
<dbReference type="SUPFAM" id="SSF48371">
    <property type="entry name" value="ARM repeat"/>
    <property type="match status" value="1"/>
</dbReference>
<feature type="region of interest" description="Disordered" evidence="4">
    <location>
        <begin position="969"/>
        <end position="995"/>
    </location>
</feature>
<dbReference type="PROSITE" id="PS50166">
    <property type="entry name" value="IMPORTIN_B_NT"/>
    <property type="match status" value="1"/>
</dbReference>
<dbReference type="InterPro" id="IPR011989">
    <property type="entry name" value="ARM-like"/>
</dbReference>
<reference evidence="6 7" key="1">
    <citation type="submission" date="2016-08" db="EMBL/GenBank/DDBJ databases">
        <title>Whole genome shotgun sequence of Pichia membranifaciens KS47-1.</title>
        <authorList>
            <person name="Konishi M."/>
            <person name="Ishida M."/>
            <person name="Arakawa T."/>
            <person name="Kato Y."/>
            <person name="Horiuchi J."/>
        </authorList>
    </citation>
    <scope>NUCLEOTIDE SEQUENCE [LARGE SCALE GENOMIC DNA]</scope>
    <source>
        <strain evidence="6 7">KS47-1</strain>
    </source>
</reference>
<dbReference type="InterPro" id="IPR001494">
    <property type="entry name" value="Importin-beta_N"/>
</dbReference>
<organism evidence="6 7">
    <name type="scientific">Pichia membranifaciens</name>
    <dbReference type="NCBI Taxonomy" id="4926"/>
    <lineage>
        <taxon>Eukaryota</taxon>
        <taxon>Fungi</taxon>
        <taxon>Dikarya</taxon>
        <taxon>Ascomycota</taxon>
        <taxon>Saccharomycotina</taxon>
        <taxon>Pichiomycetes</taxon>
        <taxon>Pichiales</taxon>
        <taxon>Pichiaceae</taxon>
        <taxon>Pichia</taxon>
    </lineage>
</organism>
<proteinExistence type="predicted"/>
<dbReference type="AlphaFoldDB" id="A0A1Q2YFX0"/>
<keyword evidence="3" id="KW-0539">Nucleus</keyword>
<evidence type="ECO:0000256" key="1">
    <source>
        <dbReference type="ARBA" id="ARBA00004123"/>
    </source>
</evidence>
<dbReference type="GO" id="GO:0005829">
    <property type="term" value="C:cytosol"/>
    <property type="evidence" value="ECO:0007669"/>
    <property type="project" value="TreeGrafter"/>
</dbReference>
<evidence type="ECO:0000256" key="3">
    <source>
        <dbReference type="ARBA" id="ARBA00023242"/>
    </source>
</evidence>
<dbReference type="GO" id="GO:0031267">
    <property type="term" value="F:small GTPase binding"/>
    <property type="evidence" value="ECO:0007669"/>
    <property type="project" value="InterPro"/>
</dbReference>